<dbReference type="EC" id="5.6.2.4" evidence="7"/>
<feature type="domain" description="UvrD-like helicase ATP-binding" evidence="10">
    <location>
        <begin position="1"/>
        <end position="439"/>
    </location>
</feature>
<dbReference type="GO" id="GO:0016787">
    <property type="term" value="F:hydrolase activity"/>
    <property type="evidence" value="ECO:0007669"/>
    <property type="project" value="UniProtKB-UniRule"/>
</dbReference>
<dbReference type="EMBL" id="PDHH01000006">
    <property type="protein sequence ID" value="PSM51637.1"/>
    <property type="molecule type" value="Genomic_DNA"/>
</dbReference>
<keyword evidence="4 9" id="KW-0067">ATP-binding</keyword>
<evidence type="ECO:0000259" key="10">
    <source>
        <dbReference type="PROSITE" id="PS51198"/>
    </source>
</evidence>
<comment type="catalytic activity">
    <reaction evidence="8">
        <text>ATP + H2O = ADP + phosphate + H(+)</text>
        <dbReference type="Rhea" id="RHEA:13065"/>
        <dbReference type="ChEBI" id="CHEBI:15377"/>
        <dbReference type="ChEBI" id="CHEBI:15378"/>
        <dbReference type="ChEBI" id="CHEBI:30616"/>
        <dbReference type="ChEBI" id="CHEBI:43474"/>
        <dbReference type="ChEBI" id="CHEBI:456216"/>
        <dbReference type="EC" id="5.6.2.4"/>
    </reaction>
</comment>
<evidence type="ECO:0000256" key="8">
    <source>
        <dbReference type="ARBA" id="ARBA00048988"/>
    </source>
</evidence>
<dbReference type="GO" id="GO:0003677">
    <property type="term" value="F:DNA binding"/>
    <property type="evidence" value="ECO:0007669"/>
    <property type="project" value="InterPro"/>
</dbReference>
<dbReference type="Proteomes" id="UP000240535">
    <property type="component" value="Unassembled WGS sequence"/>
</dbReference>
<dbReference type="NCBIfam" id="NF010485">
    <property type="entry name" value="PRK13909.1-2"/>
    <property type="match status" value="1"/>
</dbReference>
<evidence type="ECO:0000256" key="4">
    <source>
        <dbReference type="ARBA" id="ARBA00022840"/>
    </source>
</evidence>
<gene>
    <name evidence="11" type="ORF">CQ405_07530</name>
</gene>
<evidence type="ECO:0000256" key="7">
    <source>
        <dbReference type="ARBA" id="ARBA00034808"/>
    </source>
</evidence>
<keyword evidence="1 9" id="KW-0547">Nucleotide-binding</keyword>
<comment type="caution">
    <text evidence="11">The sequence shown here is derived from an EMBL/GenBank/DDBJ whole genome shotgun (WGS) entry which is preliminary data.</text>
</comment>
<dbReference type="SUPFAM" id="SSF52540">
    <property type="entry name" value="P-loop containing nucleoside triphosphate hydrolases"/>
    <property type="match status" value="1"/>
</dbReference>
<dbReference type="GO" id="GO:0005829">
    <property type="term" value="C:cytosol"/>
    <property type="evidence" value="ECO:0007669"/>
    <property type="project" value="TreeGrafter"/>
</dbReference>
<dbReference type="AlphaFoldDB" id="A0A2P8QZG4"/>
<dbReference type="NCBIfam" id="NF010487">
    <property type="entry name" value="PRK13909.1-4"/>
    <property type="match status" value="1"/>
</dbReference>
<accession>A0A2P8QZG4</accession>
<comment type="catalytic activity">
    <reaction evidence="6">
        <text>Couples ATP hydrolysis with the unwinding of duplex DNA by translocating in the 3'-5' direction.</text>
        <dbReference type="EC" id="5.6.2.4"/>
    </reaction>
</comment>
<dbReference type="PANTHER" id="PTHR11070:SF67">
    <property type="entry name" value="DNA 3'-5' HELICASE"/>
    <property type="match status" value="1"/>
</dbReference>
<evidence type="ECO:0000313" key="11">
    <source>
        <dbReference type="EMBL" id="PSM51637.1"/>
    </source>
</evidence>
<proteinExistence type="predicted"/>
<dbReference type="PROSITE" id="PS51198">
    <property type="entry name" value="UVRD_HELICASE_ATP_BIND"/>
    <property type="match status" value="1"/>
</dbReference>
<evidence type="ECO:0000256" key="2">
    <source>
        <dbReference type="ARBA" id="ARBA00022801"/>
    </source>
</evidence>
<sequence>MRLDIKENYKSLKASAGSGKTFALSIRYIALFLSGVNAKNILALTFTKKTANEMQERVIDNFLNLHTDKKKNELSEIARILNTDEKDILEKRNALRNEFLRSDIKISTFDSFFSTILRAFALNFGLNANYEIEPDLQDIINKKFVEDISKDKNLTLNLANFITQTHSNLSSFLNSLSQISSEGVEFNKGSTSFPDDSKLENAKAKIINFCKNIIKEEDKKLLTETRKTQISNIEKTKNQAENLISKIDKNNFSILQESFMERDSLSYRTFGRLFEQSSDLDVHYLNFKNELKEYLVAFEKYKINEFAKIVGLFNSVKNRTIKDLNTITFNDLSTIIYSLLSDRAMIDMVYFRLDSKIEHILIDEFQDTNVIQYKIMLPLIEEVISGVGQKDNIGSFFYVGDIKQSIYRFRGGKKELFDHLANSYKQINVDSLEYNFRSKKLLVNFINDTFRDKVFGYVDQKVSKKENLTGGYIKAIDVEDSDKDSDEYDNEAVLAQALKETKELLNKGATAENIAILCWKNDNIDRLKDMLLDEGINSSGEGSRKLFEVDKIKLILEYTKFCITKEQIYGKNVEKLSGATFKTLNLNYKKTTTQTLNYLIEQLGLGFDDKNILLLVEISKKYENIVEFAFSKDETLAINEGGAGVNLLTIHKSKGLEFNHVILCDNFSRGANDTDSFLLNYDVNSNEWEVKYRISGREKVDKDYEAFRKKIADLDRDENLNKLYVAFTRARNSLIIIKSNTSYSYFVNSKNSSNGILDIANFEIGEILKDEKKTIQKTKPEKKIELREVPAQKIDSVTTTKELNLKSINFGLAMHYALEMCEQFSKEEIDKAIKKSKNRFNKFLKEEEFIDLKLRLEILFSDEFFKSLTKNKRVFKEQPFKFEGKTGQIDLLTMSDEAINIIDYKSSLGFSDENISQVSEYKKVFSKFYPSAIVNGFIVYILKDKIQIDEI</sequence>
<keyword evidence="5" id="KW-0413">Isomerase</keyword>
<dbReference type="OrthoDB" id="9810135at2"/>
<dbReference type="InterPro" id="IPR027417">
    <property type="entry name" value="P-loop_NTPase"/>
</dbReference>
<dbReference type="GO" id="GO:0000725">
    <property type="term" value="P:recombinational repair"/>
    <property type="evidence" value="ECO:0007669"/>
    <property type="project" value="TreeGrafter"/>
</dbReference>
<organism evidence="11 12">
    <name type="scientific">Campylobacter blaseri</name>
    <dbReference type="NCBI Taxonomy" id="2042961"/>
    <lineage>
        <taxon>Bacteria</taxon>
        <taxon>Pseudomonadati</taxon>
        <taxon>Campylobacterota</taxon>
        <taxon>Epsilonproteobacteria</taxon>
        <taxon>Campylobacterales</taxon>
        <taxon>Campylobacteraceae</taxon>
        <taxon>Campylobacter</taxon>
    </lineage>
</organism>
<dbReference type="GO" id="GO:0005524">
    <property type="term" value="F:ATP binding"/>
    <property type="evidence" value="ECO:0007669"/>
    <property type="project" value="UniProtKB-UniRule"/>
</dbReference>
<dbReference type="RefSeq" id="WP_106872299.1">
    <property type="nucleotide sequence ID" value="NZ_CP053841.1"/>
</dbReference>
<evidence type="ECO:0000256" key="3">
    <source>
        <dbReference type="ARBA" id="ARBA00022806"/>
    </source>
</evidence>
<dbReference type="InterPro" id="IPR014016">
    <property type="entry name" value="UvrD-like_ATP-bd"/>
</dbReference>
<feature type="binding site" evidence="9">
    <location>
        <begin position="14"/>
        <end position="21"/>
    </location>
    <ligand>
        <name>ATP</name>
        <dbReference type="ChEBI" id="CHEBI:30616"/>
    </ligand>
</feature>
<evidence type="ECO:0000256" key="5">
    <source>
        <dbReference type="ARBA" id="ARBA00023235"/>
    </source>
</evidence>
<name>A0A2P8QZG4_9BACT</name>
<evidence type="ECO:0000256" key="9">
    <source>
        <dbReference type="PROSITE-ProRule" id="PRU00560"/>
    </source>
</evidence>
<evidence type="ECO:0000256" key="1">
    <source>
        <dbReference type="ARBA" id="ARBA00022741"/>
    </source>
</evidence>
<dbReference type="PANTHER" id="PTHR11070">
    <property type="entry name" value="UVRD / RECB / PCRA DNA HELICASE FAMILY MEMBER"/>
    <property type="match status" value="1"/>
</dbReference>
<keyword evidence="12" id="KW-1185">Reference proteome</keyword>
<keyword evidence="2 9" id="KW-0378">Hydrolase</keyword>
<dbReference type="InterPro" id="IPR011335">
    <property type="entry name" value="Restrct_endonuc-II-like"/>
</dbReference>
<dbReference type="SUPFAM" id="SSF52980">
    <property type="entry name" value="Restriction endonuclease-like"/>
    <property type="match status" value="1"/>
</dbReference>
<dbReference type="Pfam" id="PF00580">
    <property type="entry name" value="UvrD-helicase"/>
    <property type="match status" value="1"/>
</dbReference>
<reference evidence="12" key="1">
    <citation type="submission" date="2017-10" db="EMBL/GenBank/DDBJ databases">
        <title>Campylobacter species from seals.</title>
        <authorList>
            <person name="Gilbert M.J."/>
            <person name="Zomer A.L."/>
            <person name="Timmerman A.J."/>
            <person name="Duim B."/>
            <person name="Wagenaar J.A."/>
        </authorList>
    </citation>
    <scope>NUCLEOTIDE SEQUENCE [LARGE SCALE GENOMIC DNA]</scope>
    <source>
        <strain evidence="12">17S00004-5</strain>
    </source>
</reference>
<evidence type="ECO:0000256" key="6">
    <source>
        <dbReference type="ARBA" id="ARBA00034617"/>
    </source>
</evidence>
<dbReference type="Pfam" id="PF13361">
    <property type="entry name" value="UvrD_C"/>
    <property type="match status" value="2"/>
</dbReference>
<keyword evidence="3 9" id="KW-0347">Helicase</keyword>
<evidence type="ECO:0000313" key="12">
    <source>
        <dbReference type="Proteomes" id="UP000240535"/>
    </source>
</evidence>
<dbReference type="InterPro" id="IPR000212">
    <property type="entry name" value="DNA_helicase_UvrD/REP"/>
</dbReference>
<dbReference type="GO" id="GO:0043138">
    <property type="term" value="F:3'-5' DNA helicase activity"/>
    <property type="evidence" value="ECO:0007669"/>
    <property type="project" value="UniProtKB-EC"/>
</dbReference>
<dbReference type="Gene3D" id="3.40.50.300">
    <property type="entry name" value="P-loop containing nucleotide triphosphate hydrolases"/>
    <property type="match status" value="4"/>
</dbReference>
<protein>
    <recommendedName>
        <fullName evidence="7">DNA 3'-5' helicase</fullName>
        <ecNumber evidence="7">5.6.2.4</ecNumber>
    </recommendedName>
</protein>
<dbReference type="InterPro" id="IPR014017">
    <property type="entry name" value="DNA_helicase_UvrD-like_C"/>
</dbReference>